<dbReference type="SUPFAM" id="SSF53098">
    <property type="entry name" value="Ribonuclease H-like"/>
    <property type="match status" value="1"/>
</dbReference>
<evidence type="ECO:0000256" key="8">
    <source>
        <dbReference type="ARBA" id="ARBA00022840"/>
    </source>
</evidence>
<keyword evidence="1" id="KW-0808">Transferase</keyword>
<evidence type="ECO:0000256" key="2">
    <source>
        <dbReference type="ARBA" id="ARBA00022695"/>
    </source>
</evidence>
<reference evidence="13 14" key="2">
    <citation type="submission" date="2017-09" db="EMBL/GenBank/DDBJ databases">
        <title>Tripartite evolution among Lactobacillus johnsonii, Lactobacillus taiwanensis, Lactobacillus reuteri and their rodent host.</title>
        <authorList>
            <person name="Wang T."/>
            <person name="Knowles S."/>
            <person name="Cheng C."/>
        </authorList>
    </citation>
    <scope>NUCLEOTIDE SEQUENCE [LARGE SCALE GENOMIC DNA]</scope>
    <source>
        <strain evidence="13 14">609q</strain>
    </source>
</reference>
<dbReference type="GO" id="GO:0003677">
    <property type="term" value="F:DNA binding"/>
    <property type="evidence" value="ECO:0007669"/>
    <property type="project" value="InterPro"/>
</dbReference>
<dbReference type="CDD" id="cd06127">
    <property type="entry name" value="DEDDh"/>
    <property type="match status" value="1"/>
</dbReference>
<dbReference type="AlphaFoldDB" id="A0A256LJ27"/>
<keyword evidence="3" id="KW-0235">DNA replication</keyword>
<dbReference type="Pfam" id="PF00929">
    <property type="entry name" value="RNase_T"/>
    <property type="match status" value="1"/>
</dbReference>
<keyword evidence="8 10" id="KW-0067">ATP-binding</keyword>
<evidence type="ECO:0000256" key="6">
    <source>
        <dbReference type="ARBA" id="ARBA00022801"/>
    </source>
</evidence>
<keyword evidence="4 10" id="KW-0540">Nuclease</keyword>
<dbReference type="Gene3D" id="3.30.420.10">
    <property type="entry name" value="Ribonuclease H-like superfamily/Ribonuclease H"/>
    <property type="match status" value="1"/>
</dbReference>
<dbReference type="GO" id="GO:0045004">
    <property type="term" value="P:DNA replication proofreading"/>
    <property type="evidence" value="ECO:0007669"/>
    <property type="project" value="TreeGrafter"/>
</dbReference>
<dbReference type="InterPro" id="IPR013520">
    <property type="entry name" value="Ribonucl_H"/>
</dbReference>
<dbReference type="InterPro" id="IPR006310">
    <property type="entry name" value="DinG"/>
</dbReference>
<dbReference type="InterPro" id="IPR027417">
    <property type="entry name" value="P-loop_NTPase"/>
</dbReference>
<dbReference type="PANTHER" id="PTHR30231">
    <property type="entry name" value="DNA POLYMERASE III SUBUNIT EPSILON"/>
    <property type="match status" value="1"/>
</dbReference>
<evidence type="ECO:0000313" key="13">
    <source>
        <dbReference type="EMBL" id="OYR92587.1"/>
    </source>
</evidence>
<dbReference type="FunFam" id="3.30.420.10:FF:000045">
    <property type="entry name" value="3'-5' exonuclease DinG"/>
    <property type="match status" value="1"/>
</dbReference>
<evidence type="ECO:0000256" key="3">
    <source>
        <dbReference type="ARBA" id="ARBA00022705"/>
    </source>
</evidence>
<evidence type="ECO:0000313" key="14">
    <source>
        <dbReference type="Proteomes" id="UP000215828"/>
    </source>
</evidence>
<dbReference type="Pfam" id="PF13307">
    <property type="entry name" value="Helicase_C_2"/>
    <property type="match status" value="1"/>
</dbReference>
<dbReference type="InterPro" id="IPR006555">
    <property type="entry name" value="ATP-dep_Helicase_C"/>
</dbReference>
<gene>
    <name evidence="10 11" type="primary">dinG</name>
    <name evidence="13" type="ORF">CBF70_03180</name>
</gene>
<keyword evidence="6 10" id="KW-0378">Hydrolase</keyword>
<dbReference type="GO" id="GO:0004386">
    <property type="term" value="F:helicase activity"/>
    <property type="evidence" value="ECO:0007669"/>
    <property type="project" value="UniProtKB-KW"/>
</dbReference>
<keyword evidence="13" id="KW-0347">Helicase</keyword>
<evidence type="ECO:0000256" key="10">
    <source>
        <dbReference type="HAMAP-Rule" id="MF_02206"/>
    </source>
</evidence>
<dbReference type="GO" id="GO:0003887">
    <property type="term" value="F:DNA-directed DNA polymerase activity"/>
    <property type="evidence" value="ECO:0007669"/>
    <property type="project" value="UniProtKB-KW"/>
</dbReference>
<sequence length="938" mass="108209">MKKAFTDDVFAVVDLETTGTQRNQGDHIIQFGCAIIKKRKVVKTYSFLINPHREIPPAVENLTHISNEDVADAHDFRYYAPKIRKILENTIFVAHNVNFDLPFLNYELVSAGLEPFTGKAIDTVELAQITFPTFPSYKLRDLTSRLKIKHLDPHRADSDALVTAKLLLKVIKKLENLPQATLNTLTSLSKGLLRDTDYIFYEIGQVARQTKRPLDKDLIQVKHLILKRQNIAVRNNEAVTKGSFPQSDDEKKELFKKHLRFRRGQVSLINRLHDFVYSDSDDSLVVEAPNGSGKTFSYLMAYAYELYSGRKLVVATPTKVLQEQILKQEVPQLLRITHLDLDAQIVKSSSHYLDLDGFYNSLYQTDNPIQQTLILQMGILIWLTETETGDLDELQLTNYQAPLFTSIEHPGDARIGTAFADYDFWNLARSRQEQADILITNHAYLANHYMDSIWGQNPFLVVDEAHRFVENVASSRNDSLQFESFWGMCSHLRNLLFYADDSAKVRFGNKLEFKLILDKLEDHTTDLIHAINNVQNALYDNRRFATSREENRQNAISLGFQGKDLFRDIPQFRHLLNQMQDNIELVRQETNQILFLLYHQQKNLLTSDDVLIKDFQDEVDHLDYYSEQNYLLLDQLSEPKKLDHKGFVLEISNKDDPLSTNLTWLMLDPEEEVQQLYHYFNKKLFISATLAEQDNFSYTIKNLYLDPKKTLTYRAKPSFKVEKHLKIYALSDINAPENPNSPEYEEFVSNLLTKIKNYDHILVLFTNLDVIRDVFSRLSEDNDTLKDYEILAQGLTGSNEKIAKRFGIAEKALLLGANSFWEGIDFKHNGVDLAIVTLLPFESPDQPEVKLRTESLKKKIGADKIFDADTLPRAILRFRQGCGRLIRNERDHGTFVVLDQRVWNKSYGEQFLAGLPVSAKKVSQQQLLNILRNSKKNE</sequence>
<comment type="similarity">
    <text evidence="10 11">Belongs to the helicase family. DinG subfamily. Type 2 sub-subfamily.</text>
</comment>
<protein>
    <recommendedName>
        <fullName evidence="10 11">3'-5' exonuclease DinG</fullName>
        <ecNumber evidence="10 11">3.1.-.-</ecNumber>
    </recommendedName>
</protein>
<evidence type="ECO:0000256" key="9">
    <source>
        <dbReference type="ARBA" id="ARBA00022932"/>
    </source>
</evidence>
<feature type="domain" description="Helicase ATP-binding" evidence="12">
    <location>
        <begin position="251"/>
        <end position="532"/>
    </location>
</feature>
<feature type="binding site" evidence="10">
    <location>
        <begin position="288"/>
        <end position="295"/>
    </location>
    <ligand>
        <name>ATP</name>
        <dbReference type="ChEBI" id="CHEBI:30616"/>
    </ligand>
</feature>
<dbReference type="GO" id="GO:0005829">
    <property type="term" value="C:cytosol"/>
    <property type="evidence" value="ECO:0007669"/>
    <property type="project" value="TreeGrafter"/>
</dbReference>
<feature type="short sequence motif" description="DEAH box" evidence="10">
    <location>
        <begin position="463"/>
        <end position="466"/>
    </location>
</feature>
<evidence type="ECO:0000256" key="7">
    <source>
        <dbReference type="ARBA" id="ARBA00022839"/>
    </source>
</evidence>
<dbReference type="RefSeq" id="WP_094544874.1">
    <property type="nucleotide sequence ID" value="NZ_NGNX01000009.1"/>
</dbReference>
<dbReference type="SMART" id="SM00479">
    <property type="entry name" value="EXOIII"/>
    <property type="match status" value="1"/>
</dbReference>
<dbReference type="GO" id="GO:0008408">
    <property type="term" value="F:3'-5' exonuclease activity"/>
    <property type="evidence" value="ECO:0007669"/>
    <property type="project" value="UniProtKB-UniRule"/>
</dbReference>
<proteinExistence type="inferred from homology"/>
<dbReference type="GO" id="GO:0005524">
    <property type="term" value="F:ATP binding"/>
    <property type="evidence" value="ECO:0007669"/>
    <property type="project" value="UniProtKB-UniRule"/>
</dbReference>
<evidence type="ECO:0000256" key="11">
    <source>
        <dbReference type="RuleBase" id="RU364106"/>
    </source>
</evidence>
<dbReference type="InterPro" id="IPR012337">
    <property type="entry name" value="RNaseH-like_sf"/>
</dbReference>
<keyword evidence="9" id="KW-0239">DNA-directed DNA polymerase</keyword>
<keyword evidence="7 10" id="KW-0269">Exonuclease</keyword>
<dbReference type="NCBIfam" id="TIGR00573">
    <property type="entry name" value="dnaq"/>
    <property type="match status" value="1"/>
</dbReference>
<accession>A0A256LJ27</accession>
<keyword evidence="2" id="KW-0548">Nucleotidyltransferase</keyword>
<dbReference type="HAMAP" id="MF_02206">
    <property type="entry name" value="DinG_exonucl"/>
    <property type="match status" value="1"/>
</dbReference>
<evidence type="ECO:0000256" key="4">
    <source>
        <dbReference type="ARBA" id="ARBA00022722"/>
    </source>
</evidence>
<dbReference type="SUPFAM" id="SSF52540">
    <property type="entry name" value="P-loop containing nucleoside triphosphate hydrolases"/>
    <property type="match status" value="2"/>
</dbReference>
<dbReference type="Proteomes" id="UP000215828">
    <property type="component" value="Unassembled WGS sequence"/>
</dbReference>
<keyword evidence="5 10" id="KW-0547">Nucleotide-binding</keyword>
<dbReference type="SMART" id="SM00487">
    <property type="entry name" value="DEXDc"/>
    <property type="match status" value="1"/>
</dbReference>
<name>A0A256LJ27_9LACO</name>
<dbReference type="InterPro" id="IPR006054">
    <property type="entry name" value="DnaQ"/>
</dbReference>
<dbReference type="EMBL" id="NGNX01000009">
    <property type="protein sequence ID" value="OYR92587.1"/>
    <property type="molecule type" value="Genomic_DNA"/>
</dbReference>
<dbReference type="Pfam" id="PF00270">
    <property type="entry name" value="DEAD"/>
    <property type="match status" value="1"/>
</dbReference>
<comment type="caution">
    <text evidence="13">The sequence shown here is derived from an EMBL/GenBank/DDBJ whole genome shotgun (WGS) entry which is preliminary data.</text>
</comment>
<dbReference type="InterPro" id="IPR036397">
    <property type="entry name" value="RNaseH_sf"/>
</dbReference>
<dbReference type="Gene3D" id="3.40.50.300">
    <property type="entry name" value="P-loop containing nucleotide triphosphate hydrolases"/>
    <property type="match status" value="2"/>
</dbReference>
<dbReference type="SMART" id="SM00491">
    <property type="entry name" value="HELICc2"/>
    <property type="match status" value="1"/>
</dbReference>
<evidence type="ECO:0000256" key="5">
    <source>
        <dbReference type="ARBA" id="ARBA00022741"/>
    </source>
</evidence>
<dbReference type="PROSITE" id="PS51193">
    <property type="entry name" value="HELICASE_ATP_BIND_2"/>
    <property type="match status" value="1"/>
</dbReference>
<dbReference type="InterPro" id="IPR011545">
    <property type="entry name" value="DEAD/DEAH_box_helicase_dom"/>
</dbReference>
<evidence type="ECO:0000259" key="12">
    <source>
        <dbReference type="PROSITE" id="PS51193"/>
    </source>
</evidence>
<dbReference type="InterPro" id="IPR014001">
    <property type="entry name" value="Helicase_ATP-bd"/>
</dbReference>
<dbReference type="NCBIfam" id="TIGR01407">
    <property type="entry name" value="dinG_rel"/>
    <property type="match status" value="1"/>
</dbReference>
<dbReference type="EC" id="3.1.-.-" evidence="10 11"/>
<organism evidence="13 14">
    <name type="scientific">Lactobacillus taiwanensis</name>
    <dbReference type="NCBI Taxonomy" id="508451"/>
    <lineage>
        <taxon>Bacteria</taxon>
        <taxon>Bacillati</taxon>
        <taxon>Bacillota</taxon>
        <taxon>Bacilli</taxon>
        <taxon>Lactobacillales</taxon>
        <taxon>Lactobacillaceae</taxon>
        <taxon>Lactobacillus</taxon>
    </lineage>
</organism>
<dbReference type="InterPro" id="IPR014013">
    <property type="entry name" value="Helic_SF1/SF2_ATP-bd_DinG/Rad3"/>
</dbReference>
<reference evidence="13 14" key="1">
    <citation type="submission" date="2017-04" db="EMBL/GenBank/DDBJ databases">
        <authorList>
            <person name="Afonso C.L."/>
            <person name="Miller P.J."/>
            <person name="Scott M.A."/>
            <person name="Spackman E."/>
            <person name="Goraichik I."/>
            <person name="Dimitrov K.M."/>
            <person name="Suarez D.L."/>
            <person name="Swayne D.E."/>
        </authorList>
    </citation>
    <scope>NUCLEOTIDE SEQUENCE [LARGE SCALE GENOMIC DNA]</scope>
    <source>
        <strain evidence="13 14">609q</strain>
    </source>
</reference>
<comment type="function">
    <text evidence="10 11">3'-5' exonuclease.</text>
</comment>
<evidence type="ECO:0000256" key="1">
    <source>
        <dbReference type="ARBA" id="ARBA00022679"/>
    </source>
</evidence>
<dbReference type="GO" id="GO:0016818">
    <property type="term" value="F:hydrolase activity, acting on acid anhydrides, in phosphorus-containing anhydrides"/>
    <property type="evidence" value="ECO:0007669"/>
    <property type="project" value="InterPro"/>
</dbReference>
<dbReference type="PANTHER" id="PTHR30231:SF41">
    <property type="entry name" value="DNA POLYMERASE III SUBUNIT EPSILON"/>
    <property type="match status" value="1"/>
</dbReference>